<proteinExistence type="predicted"/>
<feature type="binding site" evidence="2">
    <location>
        <begin position="102"/>
        <end position="103"/>
    </location>
    <ligand>
        <name>S-adenosyl-L-methionine</name>
        <dbReference type="ChEBI" id="CHEBI:59789"/>
    </ligand>
</feature>
<evidence type="ECO:0000256" key="2">
    <source>
        <dbReference type="PIRSR" id="PIRSR018249-2"/>
    </source>
</evidence>
<protein>
    <submittedName>
        <fullName evidence="5">23S rRNA (Guanine745-N1)-methyltransferase</fullName>
    </submittedName>
</protein>
<feature type="binding site" evidence="1">
    <location>
        <position position="30"/>
    </location>
    <ligand>
        <name>Zn(2+)</name>
        <dbReference type="ChEBI" id="CHEBI:29105"/>
    </ligand>
</feature>
<dbReference type="Pfam" id="PF21302">
    <property type="entry name" value="Zn_ribbon_RlmA"/>
    <property type="match status" value="1"/>
</dbReference>
<reference evidence="6" key="1">
    <citation type="submission" date="2016-10" db="EMBL/GenBank/DDBJ databases">
        <authorList>
            <person name="Varghese N."/>
            <person name="Submissions S."/>
        </authorList>
    </citation>
    <scope>NUCLEOTIDE SEQUENCE [LARGE SCALE GENOMIC DNA]</scope>
    <source>
        <strain evidence="6">CGMCC 1.10971</strain>
    </source>
</reference>
<dbReference type="OrthoDB" id="108476at2"/>
<dbReference type="InterPro" id="IPR016718">
    <property type="entry name" value="rRNA_m1G-MeTrfase_A_prd"/>
</dbReference>
<dbReference type="STRING" id="1045558.SAMN05216175_11224"/>
<dbReference type="GO" id="GO:0008168">
    <property type="term" value="F:methyltransferase activity"/>
    <property type="evidence" value="ECO:0007669"/>
    <property type="project" value="UniProtKB-KW"/>
</dbReference>
<keyword evidence="1" id="KW-0479">Metal-binding</keyword>
<gene>
    <name evidence="5" type="ORF">SAMN05216175_11224</name>
</gene>
<dbReference type="GO" id="GO:0032259">
    <property type="term" value="P:methylation"/>
    <property type="evidence" value="ECO:0007669"/>
    <property type="project" value="UniProtKB-KW"/>
</dbReference>
<keyword evidence="6" id="KW-1185">Reference proteome</keyword>
<dbReference type="EMBL" id="FOOU01000012">
    <property type="protein sequence ID" value="SFG72532.1"/>
    <property type="molecule type" value="Genomic_DNA"/>
</dbReference>
<dbReference type="PIRSF" id="PIRSF018249">
    <property type="entry name" value="MyrA_prd"/>
    <property type="match status" value="1"/>
</dbReference>
<dbReference type="GO" id="GO:0046872">
    <property type="term" value="F:metal ion binding"/>
    <property type="evidence" value="ECO:0007669"/>
    <property type="project" value="UniProtKB-KW"/>
</dbReference>
<evidence type="ECO:0000259" key="3">
    <source>
        <dbReference type="Pfam" id="PF13649"/>
    </source>
</evidence>
<dbReference type="Pfam" id="PF13649">
    <property type="entry name" value="Methyltransf_25"/>
    <property type="match status" value="1"/>
</dbReference>
<accession>A0A1I2U5Y5</accession>
<sequence length="279" mass="31184">MNVISGHLVCPVCSLALTQQGRSLSCQQNHCYDQAKQGYWNLLLVQRKRSKDPGDNPQMVAARTHFLDQHCYQPLADKVCTEVRQALTDKPNARLLDMGCGEGYYTAQVEKTLSGMQVEMIGLDISKHAIKAACRRSQSIHWLVASGAQMPVPEQSQDLLLVMFSRLMPAAFAKVVKPAGLLLLAWPAQDHLLELRQSIYEEIKVSEYDPTAELAALFSCEKVDTLRFEFSLKSAEDIQALLDMTPHSQRISAETTAKLLAAVPLNLTFHVNLGFFRRL</sequence>
<evidence type="ECO:0000313" key="5">
    <source>
        <dbReference type="EMBL" id="SFG72532.1"/>
    </source>
</evidence>
<keyword evidence="1" id="KW-0862">Zinc</keyword>
<feature type="domain" description="23S rRNA (guanine(745)-N(1))-methyltransferase N-terminal" evidence="4">
    <location>
        <begin position="9"/>
        <end position="51"/>
    </location>
</feature>
<dbReference type="AlphaFoldDB" id="A0A1I2U5Y5"/>
<organism evidence="5 6">
    <name type="scientific">Neptunomonas qingdaonensis</name>
    <dbReference type="NCBI Taxonomy" id="1045558"/>
    <lineage>
        <taxon>Bacteria</taxon>
        <taxon>Pseudomonadati</taxon>
        <taxon>Pseudomonadota</taxon>
        <taxon>Gammaproteobacteria</taxon>
        <taxon>Oceanospirillales</taxon>
        <taxon>Oceanospirillaceae</taxon>
        <taxon>Neptunomonas</taxon>
    </lineage>
</organism>
<feature type="binding site" evidence="2">
    <location>
        <position position="191"/>
    </location>
    <ligand>
        <name>S-adenosyl-L-methionine</name>
        <dbReference type="ChEBI" id="CHEBI:59789"/>
    </ligand>
</feature>
<dbReference type="InterPro" id="IPR029063">
    <property type="entry name" value="SAM-dependent_MTases_sf"/>
</dbReference>
<dbReference type="InterPro" id="IPR041698">
    <property type="entry name" value="Methyltransf_25"/>
</dbReference>
<dbReference type="CDD" id="cd02440">
    <property type="entry name" value="AdoMet_MTases"/>
    <property type="match status" value="1"/>
</dbReference>
<keyword evidence="5" id="KW-0808">Transferase</keyword>
<name>A0A1I2U5Y5_9GAMM</name>
<dbReference type="Proteomes" id="UP000198623">
    <property type="component" value="Unassembled WGS sequence"/>
</dbReference>
<feature type="binding site" evidence="1">
    <location>
        <position position="26"/>
    </location>
    <ligand>
        <name>Zn(2+)</name>
        <dbReference type="ChEBI" id="CHEBI:29105"/>
    </ligand>
</feature>
<evidence type="ECO:0000259" key="4">
    <source>
        <dbReference type="Pfam" id="PF21302"/>
    </source>
</evidence>
<dbReference type="SUPFAM" id="SSF53335">
    <property type="entry name" value="S-adenosyl-L-methionine-dependent methyltransferases"/>
    <property type="match status" value="1"/>
</dbReference>
<feature type="binding site" evidence="2">
    <location>
        <position position="72"/>
    </location>
    <ligand>
        <name>S-adenosyl-L-methionine</name>
        <dbReference type="ChEBI" id="CHEBI:59789"/>
    </ligand>
</feature>
<dbReference type="InterPro" id="IPR048647">
    <property type="entry name" value="RlmA_N"/>
</dbReference>
<evidence type="ECO:0000313" key="6">
    <source>
        <dbReference type="Proteomes" id="UP000198623"/>
    </source>
</evidence>
<dbReference type="Gene3D" id="3.40.50.150">
    <property type="entry name" value="Vaccinia Virus protein VP39"/>
    <property type="match status" value="1"/>
</dbReference>
<keyword evidence="5" id="KW-0489">Methyltransferase</keyword>
<keyword evidence="2" id="KW-0949">S-adenosyl-L-methionine</keyword>
<evidence type="ECO:0000256" key="1">
    <source>
        <dbReference type="PIRSR" id="PIRSR018249-1"/>
    </source>
</evidence>
<feature type="binding site" evidence="1">
    <location>
        <position position="13"/>
    </location>
    <ligand>
        <name>Zn(2+)</name>
        <dbReference type="ChEBI" id="CHEBI:29105"/>
    </ligand>
</feature>
<feature type="domain" description="Methyltransferase" evidence="3">
    <location>
        <begin position="96"/>
        <end position="167"/>
    </location>
</feature>
<feature type="binding site" evidence="1">
    <location>
        <position position="10"/>
    </location>
    <ligand>
        <name>Zn(2+)</name>
        <dbReference type="ChEBI" id="CHEBI:29105"/>
    </ligand>
</feature>